<gene>
    <name evidence="2" type="ORF">IPOD504_LOCUS3680</name>
</gene>
<feature type="non-terminal residue" evidence="2">
    <location>
        <position position="119"/>
    </location>
</feature>
<feature type="compositionally biased region" description="Basic and acidic residues" evidence="1">
    <location>
        <begin position="18"/>
        <end position="32"/>
    </location>
</feature>
<keyword evidence="3" id="KW-1185">Reference proteome</keyword>
<evidence type="ECO:0000313" key="2">
    <source>
        <dbReference type="EMBL" id="CAH2042236.1"/>
    </source>
</evidence>
<accession>A0ABN8HYT2</accession>
<reference evidence="2" key="1">
    <citation type="submission" date="2022-03" db="EMBL/GenBank/DDBJ databases">
        <authorList>
            <person name="Martin H S."/>
        </authorList>
    </citation>
    <scope>NUCLEOTIDE SEQUENCE</scope>
</reference>
<protein>
    <submittedName>
        <fullName evidence="2">Uncharacterized protein</fullName>
    </submittedName>
</protein>
<dbReference type="Proteomes" id="UP000837857">
    <property type="component" value="Chromosome 14"/>
</dbReference>
<feature type="region of interest" description="Disordered" evidence="1">
    <location>
        <begin position="1"/>
        <end position="52"/>
    </location>
</feature>
<sequence length="119" mass="12435">MEAARWGAVAAKSSSNAERGDTESESKRERAAGESASRLAEAGDAATSSGSKANLRFGLPALTGRLRCLVTVALTPTAKSIGTHYAAGCKAEWFRMVLISSQALSCQPEEFIGRAKGTE</sequence>
<evidence type="ECO:0000313" key="3">
    <source>
        <dbReference type="Proteomes" id="UP000837857"/>
    </source>
</evidence>
<organism evidence="2 3">
    <name type="scientific">Iphiclides podalirius</name>
    <name type="common">scarce swallowtail</name>
    <dbReference type="NCBI Taxonomy" id="110791"/>
    <lineage>
        <taxon>Eukaryota</taxon>
        <taxon>Metazoa</taxon>
        <taxon>Ecdysozoa</taxon>
        <taxon>Arthropoda</taxon>
        <taxon>Hexapoda</taxon>
        <taxon>Insecta</taxon>
        <taxon>Pterygota</taxon>
        <taxon>Neoptera</taxon>
        <taxon>Endopterygota</taxon>
        <taxon>Lepidoptera</taxon>
        <taxon>Glossata</taxon>
        <taxon>Ditrysia</taxon>
        <taxon>Papilionoidea</taxon>
        <taxon>Papilionidae</taxon>
        <taxon>Papilioninae</taxon>
        <taxon>Iphiclides</taxon>
    </lineage>
</organism>
<proteinExistence type="predicted"/>
<evidence type="ECO:0000256" key="1">
    <source>
        <dbReference type="SAM" id="MobiDB-lite"/>
    </source>
</evidence>
<name>A0ABN8HYT2_9NEOP</name>
<dbReference type="EMBL" id="OW152826">
    <property type="protein sequence ID" value="CAH2042236.1"/>
    <property type="molecule type" value="Genomic_DNA"/>
</dbReference>